<keyword evidence="1" id="KW-0812">Transmembrane</keyword>
<feature type="transmembrane region" description="Helical" evidence="1">
    <location>
        <begin position="84"/>
        <end position="101"/>
    </location>
</feature>
<protein>
    <submittedName>
        <fullName evidence="2">Uncharacterized protein</fullName>
    </submittedName>
</protein>
<reference evidence="2 3" key="1">
    <citation type="submission" date="2017-09" db="EMBL/GenBank/DDBJ databases">
        <title>Pseudomonas abyssi sp. nov. isolated from Abyssopelagic Water.</title>
        <authorList>
            <person name="Wei Y."/>
        </authorList>
    </citation>
    <scope>NUCLEOTIDE SEQUENCE [LARGE SCALE GENOMIC DNA]</scope>
    <source>
        <strain evidence="2 3">MT5</strain>
    </source>
</reference>
<keyword evidence="3" id="KW-1185">Reference proteome</keyword>
<dbReference type="RefSeq" id="WP_096004754.1">
    <property type="nucleotide sequence ID" value="NZ_NTMR01000011.1"/>
</dbReference>
<evidence type="ECO:0000256" key="1">
    <source>
        <dbReference type="SAM" id="Phobius"/>
    </source>
</evidence>
<feature type="transmembrane region" description="Helical" evidence="1">
    <location>
        <begin position="206"/>
        <end position="224"/>
    </location>
</feature>
<accession>A0A2A3MHX9</accession>
<name>A0A2A3MHX9_9PSED</name>
<keyword evidence="1" id="KW-1133">Transmembrane helix</keyword>
<feature type="transmembrane region" description="Helical" evidence="1">
    <location>
        <begin position="16"/>
        <end position="40"/>
    </location>
</feature>
<comment type="caution">
    <text evidence="2">The sequence shown here is derived from an EMBL/GenBank/DDBJ whole genome shotgun (WGS) entry which is preliminary data.</text>
</comment>
<evidence type="ECO:0000313" key="3">
    <source>
        <dbReference type="Proteomes" id="UP000242313"/>
    </source>
</evidence>
<dbReference type="Proteomes" id="UP000242313">
    <property type="component" value="Unassembled WGS sequence"/>
</dbReference>
<dbReference type="AlphaFoldDB" id="A0A2A3MHX9"/>
<organism evidence="2 3">
    <name type="scientific">Pseudomonas abyssi</name>
    <dbReference type="NCBI Taxonomy" id="170540"/>
    <lineage>
        <taxon>Bacteria</taxon>
        <taxon>Pseudomonadati</taxon>
        <taxon>Pseudomonadota</taxon>
        <taxon>Gammaproteobacteria</taxon>
        <taxon>Pseudomonadales</taxon>
        <taxon>Pseudomonadaceae</taxon>
        <taxon>Pseudomonas</taxon>
    </lineage>
</organism>
<dbReference type="EMBL" id="NTMR01000011">
    <property type="protein sequence ID" value="PBK04460.1"/>
    <property type="molecule type" value="Genomic_DNA"/>
</dbReference>
<evidence type="ECO:0000313" key="2">
    <source>
        <dbReference type="EMBL" id="PBK04460.1"/>
    </source>
</evidence>
<keyword evidence="1" id="KW-0472">Membrane</keyword>
<feature type="transmembrane region" description="Helical" evidence="1">
    <location>
        <begin position="107"/>
        <end position="133"/>
    </location>
</feature>
<sequence length="333" mass="37980">MHPHTIPHSVDGRWLLALYLIIPLSLLVVLADLLLLGRHWQQQWLPDDPNDWAVWALLFGLPHIVASALTVAKPAYIGHFWRRLLPALLVFCAISLLGLLGPQPLSYQVLFVFFAAFTVYHVLSQQLGIGLVLAGLRPDALFLRWKWTAIVSGLAIYLNVYGQQFLGRVQIAGVDLYQLLGVAGALLCAALMLLTWQLARLTEGRLGRAYLWANALLLLSALLIDRLGYTLFVILMPRLIHDLTAYSVYITHDRNRNQGGEPGWLYRWLPRGRWVPLLWLPLCSVAIAWPLNNLQHYWPVAAVVLVVSFMHYYYEGFVWRGDSPLRRHVRFSR</sequence>
<feature type="transmembrane region" description="Helical" evidence="1">
    <location>
        <begin position="52"/>
        <end position="72"/>
    </location>
</feature>
<gene>
    <name evidence="2" type="ORF">CNQ84_10175</name>
</gene>
<feature type="transmembrane region" description="Helical" evidence="1">
    <location>
        <begin position="176"/>
        <end position="194"/>
    </location>
</feature>
<feature type="transmembrane region" description="Helical" evidence="1">
    <location>
        <begin position="145"/>
        <end position="164"/>
    </location>
</feature>
<feature type="transmembrane region" description="Helical" evidence="1">
    <location>
        <begin position="297"/>
        <end position="314"/>
    </location>
</feature>
<proteinExistence type="predicted"/>